<dbReference type="EMBL" id="PJQL01004406">
    <property type="protein sequence ID" value="RCH79585.1"/>
    <property type="molecule type" value="Genomic_DNA"/>
</dbReference>
<name>A0A367IPJ9_RHIAZ</name>
<evidence type="ECO:0000313" key="1">
    <source>
        <dbReference type="EMBL" id="RCH79585.1"/>
    </source>
</evidence>
<proteinExistence type="predicted"/>
<protein>
    <submittedName>
        <fullName evidence="1">Uncharacterized protein</fullName>
    </submittedName>
</protein>
<sequence>MGCCSSKVDQDEDDINAPLLNEHLTNDNRVNYQTCETIDVQKEQEFWNNIIDKTTQNLIDISNTQTDPLQETDLQERVDRYQQLLQQIQLKSDAVTDTTNNNNVLDILTNAKPYGGMDDSQVDWFYQTMDELQEAIQHIDIDPVGDIVIHLTMTDTNNSSIKAY</sequence>
<gene>
    <name evidence="1" type="ORF">CU097_002066</name>
</gene>
<dbReference type="OrthoDB" id="5562028at2759"/>
<keyword evidence="2" id="KW-1185">Reference proteome</keyword>
<dbReference type="AlphaFoldDB" id="A0A367IPJ9"/>
<accession>A0A367IPJ9</accession>
<organism evidence="1 2">
    <name type="scientific">Rhizopus azygosporus</name>
    <name type="common">Rhizopus microsporus var. azygosporus</name>
    <dbReference type="NCBI Taxonomy" id="86630"/>
    <lineage>
        <taxon>Eukaryota</taxon>
        <taxon>Fungi</taxon>
        <taxon>Fungi incertae sedis</taxon>
        <taxon>Mucoromycota</taxon>
        <taxon>Mucoromycotina</taxon>
        <taxon>Mucoromycetes</taxon>
        <taxon>Mucorales</taxon>
        <taxon>Mucorineae</taxon>
        <taxon>Rhizopodaceae</taxon>
        <taxon>Rhizopus</taxon>
    </lineage>
</organism>
<dbReference type="Proteomes" id="UP000252139">
    <property type="component" value="Unassembled WGS sequence"/>
</dbReference>
<evidence type="ECO:0000313" key="2">
    <source>
        <dbReference type="Proteomes" id="UP000252139"/>
    </source>
</evidence>
<reference evidence="1 2" key="1">
    <citation type="journal article" date="2018" name="G3 (Bethesda)">
        <title>Phylogenetic and Phylogenomic Definition of Rhizopus Species.</title>
        <authorList>
            <person name="Gryganskyi A.P."/>
            <person name="Golan J."/>
            <person name="Dolatabadi S."/>
            <person name="Mondo S."/>
            <person name="Robb S."/>
            <person name="Idnurm A."/>
            <person name="Muszewska A."/>
            <person name="Steczkiewicz K."/>
            <person name="Masonjones S."/>
            <person name="Liao H.L."/>
            <person name="Gajdeczka M.T."/>
            <person name="Anike F."/>
            <person name="Vuek A."/>
            <person name="Anishchenko I.M."/>
            <person name="Voigt K."/>
            <person name="de Hoog G.S."/>
            <person name="Smith M.E."/>
            <person name="Heitman J."/>
            <person name="Vilgalys R."/>
            <person name="Stajich J.E."/>
        </authorList>
    </citation>
    <scope>NUCLEOTIDE SEQUENCE [LARGE SCALE GENOMIC DNA]</scope>
    <source>
        <strain evidence="1 2">CBS 357.93</strain>
    </source>
</reference>
<comment type="caution">
    <text evidence="1">The sequence shown here is derived from an EMBL/GenBank/DDBJ whole genome shotgun (WGS) entry which is preliminary data.</text>
</comment>